<comment type="caution">
    <text evidence="2">The sequence shown here is derived from an EMBL/GenBank/DDBJ whole genome shotgun (WGS) entry which is preliminary data.</text>
</comment>
<protein>
    <submittedName>
        <fullName evidence="2">Uncharacterized protein</fullName>
    </submittedName>
</protein>
<feature type="region of interest" description="Disordered" evidence="1">
    <location>
        <begin position="99"/>
        <end position="125"/>
    </location>
</feature>
<dbReference type="AlphaFoldDB" id="A0AAV7RE21"/>
<organism evidence="2 3">
    <name type="scientific">Pleurodeles waltl</name>
    <name type="common">Iberian ribbed newt</name>
    <dbReference type="NCBI Taxonomy" id="8319"/>
    <lineage>
        <taxon>Eukaryota</taxon>
        <taxon>Metazoa</taxon>
        <taxon>Chordata</taxon>
        <taxon>Craniata</taxon>
        <taxon>Vertebrata</taxon>
        <taxon>Euteleostomi</taxon>
        <taxon>Amphibia</taxon>
        <taxon>Batrachia</taxon>
        <taxon>Caudata</taxon>
        <taxon>Salamandroidea</taxon>
        <taxon>Salamandridae</taxon>
        <taxon>Pleurodelinae</taxon>
        <taxon>Pleurodeles</taxon>
    </lineage>
</organism>
<feature type="compositionally biased region" description="Basic and acidic residues" evidence="1">
    <location>
        <begin position="1"/>
        <end position="19"/>
    </location>
</feature>
<dbReference type="EMBL" id="JANPWB010000009">
    <property type="protein sequence ID" value="KAJ1149128.1"/>
    <property type="molecule type" value="Genomic_DNA"/>
</dbReference>
<accession>A0AAV7RE21</accession>
<evidence type="ECO:0000313" key="2">
    <source>
        <dbReference type="EMBL" id="KAJ1149128.1"/>
    </source>
</evidence>
<gene>
    <name evidence="2" type="ORF">NDU88_001945</name>
</gene>
<feature type="region of interest" description="Disordered" evidence="1">
    <location>
        <begin position="1"/>
        <end position="61"/>
    </location>
</feature>
<dbReference type="Proteomes" id="UP001066276">
    <property type="component" value="Chromosome 5"/>
</dbReference>
<sequence length="219" mass="22765">MASSGREPRKYLGDAKRLAEPPTWGKRSPPASEGRRGPGDQARTRGACSIGPLGPGPRLPLTGEERISDGCVVRPGGCGCCGRTGAANRGAWRVQVKEIESGGATGPEGRARSAPGGVGLRSPERPFLGPGQVEVPCYEVGVAERLPRAASVLSVGGPCPAQRRGPPVGGVISPRWRCPRRGMIRVARLGRVFSQVACSEGARTRSAGKGLKFCFCCPG</sequence>
<proteinExistence type="predicted"/>
<evidence type="ECO:0000313" key="3">
    <source>
        <dbReference type="Proteomes" id="UP001066276"/>
    </source>
</evidence>
<keyword evidence="3" id="KW-1185">Reference proteome</keyword>
<name>A0AAV7RE21_PLEWA</name>
<evidence type="ECO:0000256" key="1">
    <source>
        <dbReference type="SAM" id="MobiDB-lite"/>
    </source>
</evidence>
<reference evidence="2" key="1">
    <citation type="journal article" date="2022" name="bioRxiv">
        <title>Sequencing and chromosome-scale assembly of the giantPleurodeles waltlgenome.</title>
        <authorList>
            <person name="Brown T."/>
            <person name="Elewa A."/>
            <person name="Iarovenko S."/>
            <person name="Subramanian E."/>
            <person name="Araus A.J."/>
            <person name="Petzold A."/>
            <person name="Susuki M."/>
            <person name="Suzuki K.-i.T."/>
            <person name="Hayashi T."/>
            <person name="Toyoda A."/>
            <person name="Oliveira C."/>
            <person name="Osipova E."/>
            <person name="Leigh N.D."/>
            <person name="Simon A."/>
            <person name="Yun M.H."/>
        </authorList>
    </citation>
    <scope>NUCLEOTIDE SEQUENCE</scope>
    <source>
        <strain evidence="2">20211129_DDA</strain>
        <tissue evidence="2">Liver</tissue>
    </source>
</reference>